<dbReference type="EMBL" id="JAVRRL010000007">
    <property type="protein sequence ID" value="KAK5116653.1"/>
    <property type="molecule type" value="Genomic_DNA"/>
</dbReference>
<accession>A0AAN7TI84</accession>
<keyword evidence="3" id="KW-0238">DNA-binding</keyword>
<evidence type="ECO:0000313" key="7">
    <source>
        <dbReference type="EMBL" id="KAK5116653.1"/>
    </source>
</evidence>
<feature type="compositionally biased region" description="Acidic residues" evidence="4">
    <location>
        <begin position="370"/>
        <end position="382"/>
    </location>
</feature>
<dbReference type="Pfam" id="PF20684">
    <property type="entry name" value="Fung_rhodopsin"/>
    <property type="match status" value="1"/>
</dbReference>
<feature type="transmembrane region" description="Helical" evidence="5">
    <location>
        <begin position="1098"/>
        <end position="1117"/>
    </location>
</feature>
<feature type="compositionally biased region" description="Basic and acidic residues" evidence="4">
    <location>
        <begin position="1374"/>
        <end position="1397"/>
    </location>
</feature>
<feature type="transmembrane region" description="Helical" evidence="5">
    <location>
        <begin position="561"/>
        <end position="586"/>
    </location>
</feature>
<dbReference type="SMART" id="SM01287">
    <property type="entry name" value="Rtt106"/>
    <property type="match status" value="1"/>
</dbReference>
<dbReference type="Pfam" id="PF08512">
    <property type="entry name" value="Rttp106-like_middle"/>
    <property type="match status" value="1"/>
</dbReference>
<organism evidence="7 8">
    <name type="scientific">Meristemomyces frigidus</name>
    <dbReference type="NCBI Taxonomy" id="1508187"/>
    <lineage>
        <taxon>Eukaryota</taxon>
        <taxon>Fungi</taxon>
        <taxon>Dikarya</taxon>
        <taxon>Ascomycota</taxon>
        <taxon>Pezizomycotina</taxon>
        <taxon>Dothideomycetes</taxon>
        <taxon>Dothideomycetidae</taxon>
        <taxon>Mycosphaerellales</taxon>
        <taxon>Teratosphaeriaceae</taxon>
        <taxon>Meristemomyces</taxon>
    </lineage>
</organism>
<feature type="transmembrane region" description="Helical" evidence="5">
    <location>
        <begin position="606"/>
        <end position="627"/>
    </location>
</feature>
<name>A0AAN7TI84_9PEZI</name>
<keyword evidence="5" id="KW-0472">Membrane</keyword>
<dbReference type="PANTHER" id="PTHR43702">
    <property type="entry name" value="L-FUCOSE-PROTON SYMPORTER"/>
    <property type="match status" value="1"/>
</dbReference>
<evidence type="ECO:0000256" key="4">
    <source>
        <dbReference type="SAM" id="MobiDB-lite"/>
    </source>
</evidence>
<feature type="transmembrane region" description="Helical" evidence="5">
    <location>
        <begin position="1059"/>
        <end position="1078"/>
    </location>
</feature>
<comment type="caution">
    <text evidence="7">The sequence shown here is derived from an EMBL/GenBank/DDBJ whole genome shotgun (WGS) entry which is preliminary data.</text>
</comment>
<feature type="transmembrane region" description="Helical" evidence="5">
    <location>
        <begin position="771"/>
        <end position="798"/>
    </location>
</feature>
<feature type="transmembrane region" description="Helical" evidence="5">
    <location>
        <begin position="1274"/>
        <end position="1293"/>
    </location>
</feature>
<feature type="transmembrane region" description="Helical" evidence="5">
    <location>
        <begin position="1147"/>
        <end position="1165"/>
    </location>
</feature>
<feature type="transmembrane region" description="Helical" evidence="5">
    <location>
        <begin position="970"/>
        <end position="991"/>
    </location>
</feature>
<dbReference type="Pfam" id="PF18469">
    <property type="entry name" value="PH_18"/>
    <property type="match status" value="1"/>
</dbReference>
<keyword evidence="5" id="KW-1133">Transmembrane helix</keyword>
<feature type="transmembrane region" description="Helical" evidence="5">
    <location>
        <begin position="998"/>
        <end position="1017"/>
    </location>
</feature>
<feature type="transmembrane region" description="Helical" evidence="5">
    <location>
        <begin position="1023"/>
        <end position="1047"/>
    </location>
</feature>
<dbReference type="Pfam" id="PF07690">
    <property type="entry name" value="MFS_1"/>
    <property type="match status" value="1"/>
</dbReference>
<feature type="transmembrane region" description="Helical" evidence="5">
    <location>
        <begin position="929"/>
        <end position="950"/>
    </location>
</feature>
<feature type="compositionally biased region" description="Acidic residues" evidence="4">
    <location>
        <begin position="389"/>
        <end position="423"/>
    </location>
</feature>
<dbReference type="Gene3D" id="2.30.29.120">
    <property type="match status" value="1"/>
</dbReference>
<feature type="transmembrane region" description="Helical" evidence="5">
    <location>
        <begin position="1185"/>
        <end position="1203"/>
    </location>
</feature>
<feature type="domain" description="Histone chaperone RTT106/FACT complex subunit SPT16-like middle" evidence="6">
    <location>
        <begin position="237"/>
        <end position="331"/>
    </location>
</feature>
<evidence type="ECO:0000256" key="2">
    <source>
        <dbReference type="ARBA" id="ARBA00022475"/>
    </source>
</evidence>
<dbReference type="Gene3D" id="2.30.29.30">
    <property type="entry name" value="Pleckstrin-homology domain (PH domain)/Phosphotyrosine-binding domain (PTB)"/>
    <property type="match status" value="1"/>
</dbReference>
<dbReference type="SUPFAM" id="SSF103473">
    <property type="entry name" value="MFS general substrate transporter"/>
    <property type="match status" value="1"/>
</dbReference>
<feature type="transmembrane region" description="Helical" evidence="5">
    <location>
        <begin position="1299"/>
        <end position="1319"/>
    </location>
</feature>
<dbReference type="InterPro" id="IPR011993">
    <property type="entry name" value="PH-like_dom_sf"/>
</dbReference>
<evidence type="ECO:0000259" key="6">
    <source>
        <dbReference type="SMART" id="SM01287"/>
    </source>
</evidence>
<dbReference type="InterPro" id="IPR040770">
    <property type="entry name" value="Rtt106_PH"/>
</dbReference>
<keyword evidence="2" id="KW-1003">Cell membrane</keyword>
<feature type="region of interest" description="Disordered" evidence="4">
    <location>
        <begin position="341"/>
        <end position="423"/>
    </location>
</feature>
<evidence type="ECO:0000256" key="3">
    <source>
        <dbReference type="ARBA" id="ARBA00023125"/>
    </source>
</evidence>
<dbReference type="InterPro" id="IPR036259">
    <property type="entry name" value="MFS_trans_sf"/>
</dbReference>
<keyword evidence="5" id="KW-0812">Transmembrane</keyword>
<evidence type="ECO:0000256" key="1">
    <source>
        <dbReference type="ARBA" id="ARBA00004429"/>
    </source>
</evidence>
<dbReference type="InterPro" id="IPR050375">
    <property type="entry name" value="MFS_TsgA-like"/>
</dbReference>
<dbReference type="GO" id="GO:0003677">
    <property type="term" value="F:DNA binding"/>
    <property type="evidence" value="ECO:0007669"/>
    <property type="project" value="UniProtKB-KW"/>
</dbReference>
<protein>
    <recommendedName>
        <fullName evidence="6">Histone chaperone RTT106/FACT complex subunit SPT16-like middle domain-containing protein</fullName>
    </recommendedName>
</protein>
<dbReference type="GO" id="GO:0022857">
    <property type="term" value="F:transmembrane transporter activity"/>
    <property type="evidence" value="ECO:0007669"/>
    <property type="project" value="InterPro"/>
</dbReference>
<feature type="region of interest" description="Disordered" evidence="4">
    <location>
        <begin position="1339"/>
        <end position="1397"/>
    </location>
</feature>
<sequence length="1397" mass="153470">MVDLVTEIQAAFPADLSKRINHALSQHPDLQPLFLDLAVYAGGLKTRSQHDIPSGKKRKLEEDLPITSKQANGSIPSGVEAVVFECKDVSFQVPARKKLRLQVVADKSHMNRQEIRLQNQQSNQVEYMLSNDQIEAAFCLPVPEKQQRQWNFLLFPKHGATTAHGPPCEQVVFTMNEIKPHGSIEPSNEILEHDTFVTATERQLNRLLQSQGKHVVIPSAAEFASSIEQPHRKGEKAYHVKAHRGSKDGYLFFLSNGIVFGFKKPLAYFAFPAIDAISYTSVLQRTFNLVVTVHESPDEIAKEVEFSMLDQADFAGIDEYIRRHGLNDASMAAQRRAKAYNVNKESKGGDGSGDANGGEEQSELQKAEQELQDEEDGEEEDYVASGGESEGEGEDSEEDGEGYEEDGDGAGEEEDVEGPEDDGDRGFAFLLHLTCIFPASRSVYGYSHSIFHLSTARNREDNRLNADIARHEYKANTGKRSSRQTRWLTRLKYGIKKEHGKIKARLKGYKAAKMDYNHDHFTGRSNAVLAVGIITIALSTTVVFFRIISRAAIVKKVSADDYFMVLAWMIACGLTTAMCFGCAWGLGRHQWHVPMEWQTTLRKAIYAFTILYQPALMALKTSILAFYLSFSTTHRVFRWACIATLVTVNAGGLALTLLSVFQCLPVSAVFDIAVPAGAKCTDIVTIYLSSAPLNLITDFAILFLPMPILTGMRLPKKQKIILVITFGMGIFVTAVDVVRIAYLQQASQTRLSEINAGSPNSGRPEAGRTDFSYYVSFSFMWSVVEVNIGIMCACVPGLKPLMARFMPHMLRDPHDAASIIGSISAQGGVTANMANLHRIPSMAVPTAPPEIHPRDFGSVSHDGASDDGPMGMLDFLTTPETTEFPSHLERTQTALTNTSRNTRPETPTFFDFVNMKGRKSMVHMSNKESLFPVAMVTIIFFVWGFEYGMLDILNAEFQRISHMTAGQSTAIHSAYWAGYFFGPLTVGRLVLKHWGFKACFSVGLAIFACGTLIYWPAAVLTSFPAFVITNFIVAFGLSVLEVAANPFIALCGPQQYSEIRLNLCQGIQAIGSIVAPLIATRAFVHQDFHAPSLIDTQWAYLGISLATIFLAVAFHYVPLPEASDADLEDAAERMDGANHAKLGNVKILWILLGLAAFAQFCYVGGQEVNATTFDAYFAAVIPGKNASGWLAVLHTAFAGSRFLAAGLSFFIKPRILLLSFLIGLVVFNALAITYNGNTAAAMLTMVFFMEGPIFPLIFAQGLRGMGRHTKRASVIITASCVGGAIFAPISNYIRNSQGRLMYSLVIAIAAFSGISLYALTLNGLAPARVVVDPVKDLTLSTPGSSSRERRPGSTDSRGSKALSFFSMRKKATRHSADAVEWKEQKDGEPELQDHGLL</sequence>
<reference evidence="7" key="1">
    <citation type="submission" date="2023-08" db="EMBL/GenBank/DDBJ databases">
        <title>Black Yeasts Isolated from many extreme environments.</title>
        <authorList>
            <person name="Coleine C."/>
            <person name="Stajich J.E."/>
            <person name="Selbmann L."/>
        </authorList>
    </citation>
    <scope>NUCLEOTIDE SEQUENCE</scope>
    <source>
        <strain evidence="7">CCFEE 5401</strain>
    </source>
</reference>
<feature type="transmembrane region" description="Helical" evidence="5">
    <location>
        <begin position="1240"/>
        <end position="1262"/>
    </location>
</feature>
<evidence type="ECO:0000256" key="5">
    <source>
        <dbReference type="SAM" id="Phobius"/>
    </source>
</evidence>
<feature type="transmembrane region" description="Helical" evidence="5">
    <location>
        <begin position="639"/>
        <end position="661"/>
    </location>
</feature>
<dbReference type="Proteomes" id="UP001310890">
    <property type="component" value="Unassembled WGS sequence"/>
</dbReference>
<feature type="transmembrane region" description="Helical" evidence="5">
    <location>
        <begin position="721"/>
        <end position="742"/>
    </location>
</feature>
<proteinExistence type="predicted"/>
<feature type="transmembrane region" description="Helical" evidence="5">
    <location>
        <begin position="527"/>
        <end position="549"/>
    </location>
</feature>
<dbReference type="SUPFAM" id="SSF50729">
    <property type="entry name" value="PH domain-like"/>
    <property type="match status" value="1"/>
</dbReference>
<dbReference type="Gene3D" id="1.20.1250.20">
    <property type="entry name" value="MFS general substrate transporter like domains"/>
    <property type="match status" value="2"/>
</dbReference>
<dbReference type="PANTHER" id="PTHR43702:SF13">
    <property type="entry name" value="MONOSACCHARIDE TRANSPORTER, PUTATIVE (AFU_ORTHOLOGUE AFUA_4G06630)-RELATED"/>
    <property type="match status" value="1"/>
</dbReference>
<dbReference type="GO" id="GO:0005886">
    <property type="term" value="C:plasma membrane"/>
    <property type="evidence" value="ECO:0007669"/>
    <property type="project" value="UniProtKB-SubCell"/>
</dbReference>
<evidence type="ECO:0000313" key="8">
    <source>
        <dbReference type="Proteomes" id="UP001310890"/>
    </source>
</evidence>
<comment type="subcellular location">
    <subcellularLocation>
        <location evidence="1">Cell inner membrane</location>
        <topology evidence="1">Multi-pass membrane protein</topology>
    </subcellularLocation>
</comment>
<gene>
    <name evidence="7" type="ORF">LTR62_007327</name>
</gene>
<dbReference type="InterPro" id="IPR013719">
    <property type="entry name" value="RTT106/SPT16-like_middle_dom"/>
</dbReference>
<dbReference type="InterPro" id="IPR049326">
    <property type="entry name" value="Rhodopsin_dom_fungi"/>
</dbReference>
<feature type="transmembrane region" description="Helical" evidence="5">
    <location>
        <begin position="1215"/>
        <end position="1234"/>
    </location>
</feature>
<feature type="transmembrane region" description="Helical" evidence="5">
    <location>
        <begin position="691"/>
        <end position="709"/>
    </location>
</feature>
<dbReference type="InterPro" id="IPR011701">
    <property type="entry name" value="MFS"/>
</dbReference>